<reference evidence="1" key="1">
    <citation type="submission" date="2023-04" db="EMBL/GenBank/DDBJ databases">
        <title>Phytophthora fragariaefolia NBRC 109709.</title>
        <authorList>
            <person name="Ichikawa N."/>
            <person name="Sato H."/>
            <person name="Tonouchi N."/>
        </authorList>
    </citation>
    <scope>NUCLEOTIDE SEQUENCE</scope>
    <source>
        <strain evidence="1">NBRC 109709</strain>
    </source>
</reference>
<protein>
    <submittedName>
        <fullName evidence="1">Unnamed protein product</fullName>
    </submittedName>
</protein>
<evidence type="ECO:0000313" key="1">
    <source>
        <dbReference type="EMBL" id="GMF41815.1"/>
    </source>
</evidence>
<keyword evidence="2" id="KW-1185">Reference proteome</keyword>
<proteinExistence type="predicted"/>
<accession>A0A9W7CSY5</accession>
<organism evidence="1 2">
    <name type="scientific">Phytophthora fragariaefolia</name>
    <dbReference type="NCBI Taxonomy" id="1490495"/>
    <lineage>
        <taxon>Eukaryota</taxon>
        <taxon>Sar</taxon>
        <taxon>Stramenopiles</taxon>
        <taxon>Oomycota</taxon>
        <taxon>Peronosporomycetes</taxon>
        <taxon>Peronosporales</taxon>
        <taxon>Peronosporaceae</taxon>
        <taxon>Phytophthora</taxon>
    </lineage>
</organism>
<evidence type="ECO:0000313" key="2">
    <source>
        <dbReference type="Proteomes" id="UP001165121"/>
    </source>
</evidence>
<gene>
    <name evidence="1" type="ORF">Pfra01_001339200</name>
</gene>
<dbReference type="Proteomes" id="UP001165121">
    <property type="component" value="Unassembled WGS sequence"/>
</dbReference>
<comment type="caution">
    <text evidence="1">The sequence shown here is derived from an EMBL/GenBank/DDBJ whole genome shotgun (WGS) entry which is preliminary data.</text>
</comment>
<dbReference type="EMBL" id="BSXT01001381">
    <property type="protein sequence ID" value="GMF41815.1"/>
    <property type="molecule type" value="Genomic_DNA"/>
</dbReference>
<sequence length="71" mass="7440">MLALRLIQPGAAVLPWCAMGNGGWERSPLRCDVLTPLSLGALALRDQGTDSVISDVMLIIPNEVATVAALP</sequence>
<dbReference type="AlphaFoldDB" id="A0A9W7CSY5"/>
<name>A0A9W7CSY5_9STRA</name>